<gene>
    <name evidence="1" type="ORF">ABEB36_014981</name>
</gene>
<reference evidence="1 2" key="1">
    <citation type="submission" date="2024-05" db="EMBL/GenBank/DDBJ databases">
        <title>Genetic variation in Jamaican populations of the coffee berry borer (Hypothenemus hampei).</title>
        <authorList>
            <person name="Errbii M."/>
            <person name="Myrie A."/>
        </authorList>
    </citation>
    <scope>NUCLEOTIDE SEQUENCE [LARGE SCALE GENOMIC DNA]</scope>
    <source>
        <strain evidence="1">JA-Hopewell-2020-01-JO</strain>
        <tissue evidence="1">Whole body</tissue>
    </source>
</reference>
<name>A0ABD1E2E5_HYPHA</name>
<organism evidence="1 2">
    <name type="scientific">Hypothenemus hampei</name>
    <name type="common">Coffee berry borer</name>
    <dbReference type="NCBI Taxonomy" id="57062"/>
    <lineage>
        <taxon>Eukaryota</taxon>
        <taxon>Metazoa</taxon>
        <taxon>Ecdysozoa</taxon>
        <taxon>Arthropoda</taxon>
        <taxon>Hexapoda</taxon>
        <taxon>Insecta</taxon>
        <taxon>Pterygota</taxon>
        <taxon>Neoptera</taxon>
        <taxon>Endopterygota</taxon>
        <taxon>Coleoptera</taxon>
        <taxon>Polyphaga</taxon>
        <taxon>Cucujiformia</taxon>
        <taxon>Curculionidae</taxon>
        <taxon>Scolytinae</taxon>
        <taxon>Hypothenemus</taxon>
    </lineage>
</organism>
<evidence type="ECO:0000313" key="1">
    <source>
        <dbReference type="EMBL" id="KAL1488515.1"/>
    </source>
</evidence>
<evidence type="ECO:0000313" key="2">
    <source>
        <dbReference type="Proteomes" id="UP001566132"/>
    </source>
</evidence>
<protein>
    <submittedName>
        <fullName evidence="1">Uncharacterized protein</fullName>
    </submittedName>
</protein>
<proteinExistence type="predicted"/>
<dbReference type="Proteomes" id="UP001566132">
    <property type="component" value="Unassembled WGS sequence"/>
</dbReference>
<sequence>MFSNNEKVDILIIFGQCGRNAAAGERVYREEYWDKRHYLSRQYILYLIQKMRQEPIVEQEKFIISEEEEINTIALVEMNPTASTIEIKHELDVSSELLEKY</sequence>
<dbReference type="AlphaFoldDB" id="A0ABD1E2E5"/>
<accession>A0ABD1E2E5</accession>
<comment type="caution">
    <text evidence="1">The sequence shown here is derived from an EMBL/GenBank/DDBJ whole genome shotgun (WGS) entry which is preliminary data.</text>
</comment>
<keyword evidence="2" id="KW-1185">Reference proteome</keyword>
<dbReference type="EMBL" id="JBDJPC010000014">
    <property type="protein sequence ID" value="KAL1488515.1"/>
    <property type="molecule type" value="Genomic_DNA"/>
</dbReference>